<name>A0ACB9C3Y1_ARCLA</name>
<comment type="caution">
    <text evidence="1">The sequence shown here is derived from an EMBL/GenBank/DDBJ whole genome shotgun (WGS) entry which is preliminary data.</text>
</comment>
<evidence type="ECO:0000313" key="1">
    <source>
        <dbReference type="EMBL" id="KAI3728991.1"/>
    </source>
</evidence>
<accession>A0ACB9C3Y1</accession>
<reference evidence="2" key="1">
    <citation type="journal article" date="2022" name="Mol. Ecol. Resour.">
        <title>The genomes of chicory, endive, great burdock and yacon provide insights into Asteraceae palaeo-polyploidization history and plant inulin production.</title>
        <authorList>
            <person name="Fan W."/>
            <person name="Wang S."/>
            <person name="Wang H."/>
            <person name="Wang A."/>
            <person name="Jiang F."/>
            <person name="Liu H."/>
            <person name="Zhao H."/>
            <person name="Xu D."/>
            <person name="Zhang Y."/>
        </authorList>
    </citation>
    <scope>NUCLEOTIDE SEQUENCE [LARGE SCALE GENOMIC DNA]</scope>
    <source>
        <strain evidence="2">cv. Niubang</strain>
    </source>
</reference>
<sequence length="112" mass="12415">MYDPLEVWWWKWLLARSIGTSLRKSNNNFLATVCQVARNGAYAGRSKMGAVHHGFCFHVARDGLEVHMLEWLCSSLVLFSSCRKWKQSGAEELMVVVVVVGSENGGAGDGGR</sequence>
<protein>
    <submittedName>
        <fullName evidence="1">Uncharacterized protein</fullName>
    </submittedName>
</protein>
<dbReference type="EMBL" id="CM042051">
    <property type="protein sequence ID" value="KAI3728991.1"/>
    <property type="molecule type" value="Genomic_DNA"/>
</dbReference>
<reference evidence="1 2" key="2">
    <citation type="journal article" date="2022" name="Mol. Ecol. Resour.">
        <title>The genomes of chicory, endive, great burdock and yacon provide insights into Asteraceae paleo-polyploidization history and plant inulin production.</title>
        <authorList>
            <person name="Fan W."/>
            <person name="Wang S."/>
            <person name="Wang H."/>
            <person name="Wang A."/>
            <person name="Jiang F."/>
            <person name="Liu H."/>
            <person name="Zhao H."/>
            <person name="Xu D."/>
            <person name="Zhang Y."/>
        </authorList>
    </citation>
    <scope>NUCLEOTIDE SEQUENCE [LARGE SCALE GENOMIC DNA]</scope>
    <source>
        <strain evidence="2">cv. Niubang</strain>
    </source>
</reference>
<keyword evidence="2" id="KW-1185">Reference proteome</keyword>
<gene>
    <name evidence="1" type="ORF">L6452_17636</name>
</gene>
<proteinExistence type="predicted"/>
<evidence type="ECO:0000313" key="2">
    <source>
        <dbReference type="Proteomes" id="UP001055879"/>
    </source>
</evidence>
<dbReference type="Proteomes" id="UP001055879">
    <property type="component" value="Linkage Group LG05"/>
</dbReference>
<organism evidence="1 2">
    <name type="scientific">Arctium lappa</name>
    <name type="common">Greater burdock</name>
    <name type="synonym">Lappa major</name>
    <dbReference type="NCBI Taxonomy" id="4217"/>
    <lineage>
        <taxon>Eukaryota</taxon>
        <taxon>Viridiplantae</taxon>
        <taxon>Streptophyta</taxon>
        <taxon>Embryophyta</taxon>
        <taxon>Tracheophyta</taxon>
        <taxon>Spermatophyta</taxon>
        <taxon>Magnoliopsida</taxon>
        <taxon>eudicotyledons</taxon>
        <taxon>Gunneridae</taxon>
        <taxon>Pentapetalae</taxon>
        <taxon>asterids</taxon>
        <taxon>campanulids</taxon>
        <taxon>Asterales</taxon>
        <taxon>Asteraceae</taxon>
        <taxon>Carduoideae</taxon>
        <taxon>Cardueae</taxon>
        <taxon>Arctiinae</taxon>
        <taxon>Arctium</taxon>
    </lineage>
</organism>